<proteinExistence type="predicted"/>
<evidence type="ECO:0008006" key="2">
    <source>
        <dbReference type="Google" id="ProtNLM"/>
    </source>
</evidence>
<gene>
    <name evidence="1" type="ORF">QQ91_009800</name>
</gene>
<accession>A0A0C1YLU7</accession>
<reference evidence="1" key="3">
    <citation type="submission" date="2020-02" db="EMBL/GenBank/DDBJ databases">
        <authorList>
            <person name="Sarangi A.N."/>
            <person name="Ghosh S."/>
            <person name="Mukherjee M."/>
            <person name="Tripathy S."/>
        </authorList>
    </citation>
    <scope>NUCLEOTIDE SEQUENCE</scope>
    <source>
        <strain evidence="1">BDU141951</strain>
    </source>
</reference>
<organism evidence="1">
    <name type="scientific">Lyngbya confervoides BDU141951</name>
    <dbReference type="NCBI Taxonomy" id="1574623"/>
    <lineage>
        <taxon>Bacteria</taxon>
        <taxon>Bacillati</taxon>
        <taxon>Cyanobacteriota</taxon>
        <taxon>Cyanophyceae</taxon>
        <taxon>Oscillatoriophycideae</taxon>
        <taxon>Oscillatoriales</taxon>
        <taxon>Microcoleaceae</taxon>
        <taxon>Lyngbya</taxon>
    </lineage>
</organism>
<reference evidence="1" key="2">
    <citation type="journal article" date="2015" name="Genome Announc.">
        <title>Draft Genome Sequence of Filamentous Marine Cyanobacterium Lyngbya confervoides Strain BDU141951.</title>
        <authorList>
            <person name="Chandrababunaidu M.M."/>
            <person name="Sen D."/>
            <person name="Tripathy S."/>
        </authorList>
    </citation>
    <scope>NUCLEOTIDE SEQUENCE</scope>
    <source>
        <strain evidence="1">BDU141951</strain>
    </source>
</reference>
<protein>
    <recommendedName>
        <fullName evidence="2">Integral membrane protein</fullName>
    </recommendedName>
</protein>
<reference evidence="1" key="1">
    <citation type="submission" date="2014-11" db="EMBL/GenBank/DDBJ databases">
        <authorList>
            <person name="Malar M.C."/>
            <person name="Sen D."/>
            <person name="Tripathy S."/>
        </authorList>
    </citation>
    <scope>NUCLEOTIDE SEQUENCE</scope>
    <source>
        <strain evidence="1">BDU141951</strain>
    </source>
</reference>
<evidence type="ECO:0000313" key="1">
    <source>
        <dbReference type="EMBL" id="NEV67408.1"/>
    </source>
</evidence>
<comment type="caution">
    <text evidence="1">The sequence shown here is derived from an EMBL/GenBank/DDBJ whole genome shotgun (WGS) entry which is preliminary data.</text>
</comment>
<sequence length="124" mass="12970">MSQNTAILYTLAVAGVIGFQICLMAGAPWGRLTQGGQHEGALPMSGRVAAGVSIVLLAFMGAGITSAAGLPPHWPEWTGWVALGIQALSTLLNWITLSAPERRLWAPITSIMLGLATYTVLIDA</sequence>
<dbReference type="AlphaFoldDB" id="A0A0C1YLU7"/>
<dbReference type="EMBL" id="JTHE02000003">
    <property type="protein sequence ID" value="NEV67408.1"/>
    <property type="molecule type" value="Genomic_DNA"/>
</dbReference>
<name>A0A0C1YLU7_9CYAN</name>